<dbReference type="RefSeq" id="WP_201916885.1">
    <property type="nucleotide sequence ID" value="NZ_BAABAX010000021.1"/>
</dbReference>
<keyword evidence="1" id="KW-0812">Transmembrane</keyword>
<comment type="caution">
    <text evidence="2">The sequence shown here is derived from an EMBL/GenBank/DDBJ whole genome shotgun (WGS) entry which is preliminary data.</text>
</comment>
<reference evidence="2" key="1">
    <citation type="submission" date="2021-01" db="EMBL/GenBank/DDBJ databases">
        <authorList>
            <person name="Zhong Y.L."/>
        </authorList>
    </citation>
    <scope>NUCLEOTIDE SEQUENCE</scope>
    <source>
        <strain evidence="2">KCTC 23302</strain>
    </source>
</reference>
<name>A0A936ZQ72_9FLAO</name>
<keyword evidence="1" id="KW-0472">Membrane</keyword>
<organism evidence="2 3">
    <name type="scientific">Aquimarina mytili</name>
    <dbReference type="NCBI Taxonomy" id="874423"/>
    <lineage>
        <taxon>Bacteria</taxon>
        <taxon>Pseudomonadati</taxon>
        <taxon>Bacteroidota</taxon>
        <taxon>Flavobacteriia</taxon>
        <taxon>Flavobacteriales</taxon>
        <taxon>Flavobacteriaceae</taxon>
        <taxon>Aquimarina</taxon>
    </lineage>
</organism>
<gene>
    <name evidence="2" type="ORF">JJQ60_04090</name>
</gene>
<dbReference type="EMBL" id="JAERQJ010000001">
    <property type="protein sequence ID" value="MBL0682683.1"/>
    <property type="molecule type" value="Genomic_DNA"/>
</dbReference>
<evidence type="ECO:0000313" key="2">
    <source>
        <dbReference type="EMBL" id="MBL0682683.1"/>
    </source>
</evidence>
<keyword evidence="1" id="KW-1133">Transmembrane helix</keyword>
<accession>A0A936ZQ72</accession>
<dbReference type="AlphaFoldDB" id="A0A936ZQ72"/>
<feature type="transmembrane region" description="Helical" evidence="1">
    <location>
        <begin position="85"/>
        <end position="104"/>
    </location>
</feature>
<protein>
    <submittedName>
        <fullName evidence="2">Uncharacterized protein</fullName>
    </submittedName>
</protein>
<sequence>MNNKKITQYAIYAVAVLCAALINEHIIKYVKKHIDQQGYLLVLIDMAIVVLIFAPAFALVTKYTKKLSQVYLKTSKKFSSSNKKGTLWGFVIAIFILFILYAHLRHNIDVIEDLKAMVPSL</sequence>
<keyword evidence="3" id="KW-1185">Reference proteome</keyword>
<dbReference type="Proteomes" id="UP000651057">
    <property type="component" value="Unassembled WGS sequence"/>
</dbReference>
<evidence type="ECO:0000313" key="3">
    <source>
        <dbReference type="Proteomes" id="UP000651057"/>
    </source>
</evidence>
<feature type="transmembrane region" description="Helical" evidence="1">
    <location>
        <begin position="9"/>
        <end position="27"/>
    </location>
</feature>
<feature type="transmembrane region" description="Helical" evidence="1">
    <location>
        <begin position="39"/>
        <end position="64"/>
    </location>
</feature>
<evidence type="ECO:0000256" key="1">
    <source>
        <dbReference type="SAM" id="Phobius"/>
    </source>
</evidence>
<proteinExistence type="predicted"/>